<keyword evidence="10 17" id="KW-1133">Transmembrane helix</keyword>
<evidence type="ECO:0000256" key="17">
    <source>
        <dbReference type="HAMAP-Rule" id="MF_01006"/>
    </source>
</evidence>
<evidence type="ECO:0000256" key="11">
    <source>
        <dbReference type="ARBA" id="ARBA00023136"/>
    </source>
</evidence>
<keyword evidence="9 17" id="KW-0573">Peptidoglycan synthesis</keyword>
<comment type="catalytic activity">
    <reaction evidence="16 17">
        <text>di-trans,octa-cis-undecaprenyl diphosphate + H2O = di-trans,octa-cis-undecaprenyl phosphate + phosphate + H(+)</text>
        <dbReference type="Rhea" id="RHEA:28094"/>
        <dbReference type="ChEBI" id="CHEBI:15377"/>
        <dbReference type="ChEBI" id="CHEBI:15378"/>
        <dbReference type="ChEBI" id="CHEBI:43474"/>
        <dbReference type="ChEBI" id="CHEBI:58405"/>
        <dbReference type="ChEBI" id="CHEBI:60392"/>
        <dbReference type="EC" id="3.6.1.27"/>
    </reaction>
</comment>
<dbReference type="Pfam" id="PF02673">
    <property type="entry name" value="BacA"/>
    <property type="match status" value="1"/>
</dbReference>
<keyword evidence="7 17" id="KW-0378">Hydrolase</keyword>
<dbReference type="NCBIfam" id="NF001394">
    <property type="entry name" value="PRK00281.2-5"/>
    <property type="match status" value="1"/>
</dbReference>
<evidence type="ECO:0000256" key="15">
    <source>
        <dbReference type="ARBA" id="ARBA00032932"/>
    </source>
</evidence>
<dbReference type="GO" id="GO:0071555">
    <property type="term" value="P:cell wall organization"/>
    <property type="evidence" value="ECO:0007669"/>
    <property type="project" value="UniProtKB-KW"/>
</dbReference>
<evidence type="ECO:0000256" key="10">
    <source>
        <dbReference type="ARBA" id="ARBA00022989"/>
    </source>
</evidence>
<keyword evidence="12 17" id="KW-0046">Antibiotic resistance</keyword>
<evidence type="ECO:0000313" key="19">
    <source>
        <dbReference type="Proteomes" id="UP000218287"/>
    </source>
</evidence>
<feature type="transmembrane region" description="Helical" evidence="17">
    <location>
        <begin position="231"/>
        <end position="251"/>
    </location>
</feature>
<comment type="similarity">
    <text evidence="2 17">Belongs to the UppP family.</text>
</comment>
<keyword evidence="19" id="KW-1185">Reference proteome</keyword>
<proteinExistence type="inferred from homology"/>
<dbReference type="Proteomes" id="UP000218287">
    <property type="component" value="Chromosome"/>
</dbReference>
<feature type="transmembrane region" description="Helical" evidence="17">
    <location>
        <begin position="124"/>
        <end position="146"/>
    </location>
</feature>
<evidence type="ECO:0000256" key="14">
    <source>
        <dbReference type="ARBA" id="ARBA00032707"/>
    </source>
</evidence>
<evidence type="ECO:0000313" key="18">
    <source>
        <dbReference type="EMBL" id="BAY19072.1"/>
    </source>
</evidence>
<dbReference type="AlphaFoldDB" id="A0A1Z4GNI3"/>
<reference evidence="18 19" key="1">
    <citation type="submission" date="2017-06" db="EMBL/GenBank/DDBJ databases">
        <title>Genome sequencing of cyanobaciteial culture collection at National Institute for Environmental Studies (NIES).</title>
        <authorList>
            <person name="Hirose Y."/>
            <person name="Shimura Y."/>
            <person name="Fujisawa T."/>
            <person name="Nakamura Y."/>
            <person name="Kawachi M."/>
        </authorList>
    </citation>
    <scope>NUCLEOTIDE SEQUENCE [LARGE SCALE GENOMIC DNA]</scope>
    <source>
        <strain evidence="18 19">NIES-21</strain>
    </source>
</reference>
<evidence type="ECO:0000256" key="4">
    <source>
        <dbReference type="ARBA" id="ARBA00021581"/>
    </source>
</evidence>
<comment type="subcellular location">
    <subcellularLocation>
        <location evidence="1 17">Cell membrane</location>
        <topology evidence="1 17">Multi-pass membrane protein</topology>
    </subcellularLocation>
</comment>
<keyword evidence="8 17" id="KW-0133">Cell shape</keyword>
<dbReference type="InterPro" id="IPR003824">
    <property type="entry name" value="UppP"/>
</dbReference>
<dbReference type="GO" id="GO:0008360">
    <property type="term" value="P:regulation of cell shape"/>
    <property type="evidence" value="ECO:0007669"/>
    <property type="project" value="UniProtKB-KW"/>
</dbReference>
<evidence type="ECO:0000256" key="16">
    <source>
        <dbReference type="ARBA" id="ARBA00047594"/>
    </source>
</evidence>
<dbReference type="EMBL" id="AP018174">
    <property type="protein sequence ID" value="BAY19072.1"/>
    <property type="molecule type" value="Genomic_DNA"/>
</dbReference>
<evidence type="ECO:0000256" key="9">
    <source>
        <dbReference type="ARBA" id="ARBA00022984"/>
    </source>
</evidence>
<keyword evidence="6 17" id="KW-0812">Transmembrane</keyword>
<feature type="transmembrane region" description="Helical" evidence="17">
    <location>
        <begin position="83"/>
        <end position="103"/>
    </location>
</feature>
<keyword evidence="11 17" id="KW-0472">Membrane</keyword>
<sequence length="319" mass="34037">MTLSKRQWFVLISVASAIFAVAAFPLKVMSTPPNPEASGVQQMNILQAIVLGFVQGMTEFLPISSTAHLKVVPIILGWGDPGVAFTAVIQLGSIAAVLWYFWGDLTRIATGAFRAIAQKDYADYDLRLSIGIALGTLPIVFFGLLIKRFIPDYDNSPIRSIGAIAIASIVMSILLGIAEKLGKRQRDFEQLTMNDGLLMGLAQSLALIPGVSRSGSTLTAGLFMTLQRETAARFSFLLGIPAITLAGLVELKSALGEVSGSGILPLIAGVISAAIFSYISIAGLLRFLKTQSTWVFIWYRLAFGIAILGAISAGILKNS</sequence>
<evidence type="ECO:0000256" key="5">
    <source>
        <dbReference type="ARBA" id="ARBA00022475"/>
    </source>
</evidence>
<dbReference type="GO" id="GO:0005886">
    <property type="term" value="C:plasma membrane"/>
    <property type="evidence" value="ECO:0007669"/>
    <property type="project" value="UniProtKB-SubCell"/>
</dbReference>
<dbReference type="NCBIfam" id="TIGR00753">
    <property type="entry name" value="undec_PP_bacA"/>
    <property type="match status" value="1"/>
</dbReference>
<keyword evidence="13 17" id="KW-0961">Cell wall biogenesis/degradation</keyword>
<evidence type="ECO:0000256" key="8">
    <source>
        <dbReference type="ARBA" id="ARBA00022960"/>
    </source>
</evidence>
<dbReference type="EC" id="3.6.1.27" evidence="3 17"/>
<dbReference type="PANTHER" id="PTHR30622">
    <property type="entry name" value="UNDECAPRENYL-DIPHOSPHATASE"/>
    <property type="match status" value="1"/>
</dbReference>
<feature type="transmembrane region" description="Helical" evidence="17">
    <location>
        <begin position="6"/>
        <end position="24"/>
    </location>
</feature>
<accession>A0A1Z4GNI3</accession>
<gene>
    <name evidence="17 18" type="primary">uppP</name>
    <name evidence="18" type="ORF">NIES21_49310</name>
</gene>
<evidence type="ECO:0000256" key="12">
    <source>
        <dbReference type="ARBA" id="ARBA00023251"/>
    </source>
</evidence>
<comment type="function">
    <text evidence="17">Catalyzes the dephosphorylation of undecaprenyl diphosphate (UPP). Confers resistance to bacitracin.</text>
</comment>
<evidence type="ECO:0000256" key="3">
    <source>
        <dbReference type="ARBA" id="ARBA00012374"/>
    </source>
</evidence>
<dbReference type="GO" id="GO:0009252">
    <property type="term" value="P:peptidoglycan biosynthetic process"/>
    <property type="evidence" value="ECO:0007669"/>
    <property type="project" value="UniProtKB-KW"/>
</dbReference>
<evidence type="ECO:0000256" key="2">
    <source>
        <dbReference type="ARBA" id="ARBA00010621"/>
    </source>
</evidence>
<organism evidence="18 19">
    <name type="scientific">Anabaenopsis circularis NIES-21</name>
    <dbReference type="NCBI Taxonomy" id="1085406"/>
    <lineage>
        <taxon>Bacteria</taxon>
        <taxon>Bacillati</taxon>
        <taxon>Cyanobacteriota</taxon>
        <taxon>Cyanophyceae</taxon>
        <taxon>Nostocales</taxon>
        <taxon>Nodulariaceae</taxon>
        <taxon>Anabaenopsis</taxon>
    </lineage>
</organism>
<dbReference type="HAMAP" id="MF_01006">
    <property type="entry name" value="Undec_diphosphatase"/>
    <property type="match status" value="1"/>
</dbReference>
<feature type="transmembrane region" description="Helical" evidence="17">
    <location>
        <begin position="297"/>
        <end position="316"/>
    </location>
</feature>
<evidence type="ECO:0000256" key="13">
    <source>
        <dbReference type="ARBA" id="ARBA00023316"/>
    </source>
</evidence>
<evidence type="ECO:0000256" key="6">
    <source>
        <dbReference type="ARBA" id="ARBA00022692"/>
    </source>
</evidence>
<dbReference type="GO" id="GO:0050380">
    <property type="term" value="F:undecaprenyl-diphosphatase activity"/>
    <property type="evidence" value="ECO:0007669"/>
    <property type="project" value="UniProtKB-UniRule"/>
</dbReference>
<dbReference type="GO" id="GO:0046677">
    <property type="term" value="P:response to antibiotic"/>
    <property type="evidence" value="ECO:0007669"/>
    <property type="project" value="UniProtKB-UniRule"/>
</dbReference>
<feature type="transmembrane region" description="Helical" evidence="17">
    <location>
        <begin position="263"/>
        <end position="285"/>
    </location>
</feature>
<feature type="transmembrane region" description="Helical" evidence="17">
    <location>
        <begin position="158"/>
        <end position="179"/>
    </location>
</feature>
<dbReference type="PANTHER" id="PTHR30622:SF4">
    <property type="entry name" value="UNDECAPRENYL-DIPHOSPHATASE"/>
    <property type="match status" value="1"/>
</dbReference>
<protein>
    <recommendedName>
        <fullName evidence="4 17">Undecaprenyl-diphosphatase</fullName>
        <ecNumber evidence="3 17">3.6.1.27</ecNumber>
    </recommendedName>
    <alternativeName>
        <fullName evidence="15 17">Bacitracin resistance protein</fullName>
    </alternativeName>
    <alternativeName>
        <fullName evidence="14 17">Undecaprenyl pyrophosphate phosphatase</fullName>
    </alternativeName>
</protein>
<name>A0A1Z4GNI3_9CYAN</name>
<comment type="miscellaneous">
    <text evidence="17">Bacitracin is thought to be involved in the inhibition of peptidoglycan synthesis by sequestering undecaprenyl diphosphate, thereby reducing the pool of lipid carrier available.</text>
</comment>
<evidence type="ECO:0000256" key="7">
    <source>
        <dbReference type="ARBA" id="ARBA00022801"/>
    </source>
</evidence>
<evidence type="ECO:0000256" key="1">
    <source>
        <dbReference type="ARBA" id="ARBA00004651"/>
    </source>
</evidence>
<dbReference type="OrthoDB" id="9808289at2"/>
<keyword evidence="5 17" id="KW-1003">Cell membrane</keyword>